<feature type="region of interest" description="Disordered" evidence="5">
    <location>
        <begin position="30"/>
        <end position="53"/>
    </location>
</feature>
<sequence>MFRKTFTLSVLFFLCIGFAFCSGDNVKLEDVQKDPSTEDPTGGDKEEDKGTIDEDLVTENGVRVKAFAMLNLDRAGLEQVKLAVDAKDYDLAAERLLEYYRQAKAFVHPSFDINNVTVSDQDQLWADNGMQHIFQSVKGFDPLYYDRLNEDTGEKEIDWTYWPKKDNEIRWQLHRMYWWVPMGKVYYTTKNEEYAKEWVFQYQDWAKKNPMPTEEMVNVGARPNKDNYDFTWRPLEVSHRIEDQIIQFQLFLNAESFTAAFLTEFLINYANHANYILKNYTPEGNHLLFQAQRMMYAGICFPELKEADTWLNSGITKLNEQIEEQVYADGMHYEMDLGYHLAAIDIFYQALRVATLNDKASVFPQSYKDIIRKMITVTYNTNYPNDIAPLFSDGRQGSSAVMKRNYNGWLDLFPNDQELMYFASESRQEGAHPNYLSKAFKESGFYVFRNDWSKGVIQMVVKNTPKAGWHNQPDNGTFELWYQGQNLFPDSGAYSYGGDKAANQDRNWFRQTKVHNTLTLDGKNVNSQPKLVAWNAEGEGKTDYLVIENESYPNLKHRRTVYFVEKKFFVILDEAIGNAEGDVAIHYNFVEGETTSNEKNFYAATTFDNKNVALRCYAPEGTSMQKSVGKVSYEYNKYKERDAYAFSYKKQASESSVKFVTVIFPNKKAPAASRIVWLNQEDADAKEMHFKIFSAEYHIPYL</sequence>
<keyword evidence="3" id="KW-0574">Periplasm</keyword>
<protein>
    <submittedName>
        <fullName evidence="9">Heparinase II/III family protein</fullName>
    </submittedName>
</protein>
<reference evidence="9 10" key="1">
    <citation type="journal article" date="2011" name="Stand. Genomic Sci.">
        <title>Non-contiguous finished genome sequence of Bacteroides coprosuis type strain (PC139).</title>
        <authorList>
            <person name="Land M."/>
            <person name="Held B."/>
            <person name="Gronow S."/>
            <person name="Abt B."/>
            <person name="Lucas S."/>
            <person name="Del Rio T.G."/>
            <person name="Nolan M."/>
            <person name="Tice H."/>
            <person name="Cheng J.F."/>
            <person name="Pitluck S."/>
            <person name="Liolios K."/>
            <person name="Pagani I."/>
            <person name="Ivanova N."/>
            <person name="Mavromatis K."/>
            <person name="Mikhailova N."/>
            <person name="Pati A."/>
            <person name="Tapia R."/>
            <person name="Han C."/>
            <person name="Goodwin L."/>
            <person name="Chen A."/>
            <person name="Palaniappan K."/>
            <person name="Hauser L."/>
            <person name="Brambilla E.M."/>
            <person name="Rohde M."/>
            <person name="Goker M."/>
            <person name="Detter J.C."/>
            <person name="Woyke T."/>
            <person name="Bristow J."/>
            <person name="Eisen J.A."/>
            <person name="Markowitz V."/>
            <person name="Hugenholtz P."/>
            <person name="Kyrpides N.C."/>
            <person name="Klenk H.P."/>
            <person name="Lapidus A."/>
        </authorList>
    </citation>
    <scope>NUCLEOTIDE SEQUENCE</scope>
    <source>
        <strain evidence="9 10">DSM 18011</strain>
    </source>
</reference>
<dbReference type="Pfam" id="PF16889">
    <property type="entry name" value="Hepar_II_III_N"/>
    <property type="match status" value="1"/>
</dbReference>
<evidence type="ECO:0000256" key="3">
    <source>
        <dbReference type="ARBA" id="ARBA00022764"/>
    </source>
</evidence>
<evidence type="ECO:0000256" key="2">
    <source>
        <dbReference type="ARBA" id="ARBA00022729"/>
    </source>
</evidence>
<evidence type="ECO:0000256" key="6">
    <source>
        <dbReference type="SAM" id="SignalP"/>
    </source>
</evidence>
<dbReference type="InterPro" id="IPR008929">
    <property type="entry name" value="Chondroitin_lyas"/>
</dbReference>
<dbReference type="PANTHER" id="PTHR39210:SF1">
    <property type="entry name" value="HEPARIN-SULFATE LYASE"/>
    <property type="match status" value="1"/>
</dbReference>
<evidence type="ECO:0000256" key="1">
    <source>
        <dbReference type="ARBA" id="ARBA00004418"/>
    </source>
</evidence>
<keyword evidence="4" id="KW-0456">Lyase</keyword>
<dbReference type="InterPro" id="IPR031680">
    <property type="entry name" value="Hepar_II_III_N"/>
</dbReference>
<feature type="domain" description="Heparin-sulfate lyase N-terminal" evidence="8">
    <location>
        <begin position="66"/>
        <end position="421"/>
    </location>
</feature>
<dbReference type="Gene3D" id="1.50.10.100">
    <property type="entry name" value="Chondroitin AC/alginate lyase"/>
    <property type="match status" value="1"/>
</dbReference>
<feature type="compositionally biased region" description="Basic and acidic residues" evidence="5">
    <location>
        <begin position="30"/>
        <end position="52"/>
    </location>
</feature>
<organism evidence="9 10">
    <name type="scientific">Bacteroides coprosuis DSM 18011</name>
    <dbReference type="NCBI Taxonomy" id="679937"/>
    <lineage>
        <taxon>Bacteria</taxon>
        <taxon>Pseudomonadati</taxon>
        <taxon>Bacteroidota</taxon>
        <taxon>Bacteroidia</taxon>
        <taxon>Bacteroidales</taxon>
        <taxon>Bacteroidaceae</taxon>
        <taxon>Bacteroides</taxon>
    </lineage>
</organism>
<evidence type="ECO:0000313" key="9">
    <source>
        <dbReference type="EMBL" id="EGJ72167.1"/>
    </source>
</evidence>
<evidence type="ECO:0000313" key="10">
    <source>
        <dbReference type="Proteomes" id="UP000018439"/>
    </source>
</evidence>
<dbReference type="AlphaFoldDB" id="F3ZSL5"/>
<dbReference type="InterPro" id="IPR012480">
    <property type="entry name" value="Hepar_II_III_C"/>
</dbReference>
<comment type="subcellular location">
    <subcellularLocation>
        <location evidence="1">Periplasm</location>
    </subcellularLocation>
</comment>
<keyword evidence="2 6" id="KW-0732">Signal</keyword>
<dbReference type="eggNOG" id="COG5434">
    <property type="taxonomic scope" value="Bacteria"/>
</dbReference>
<dbReference type="Gene3D" id="2.70.98.70">
    <property type="match status" value="1"/>
</dbReference>
<gene>
    <name evidence="9" type="ORF">Bcop_1992</name>
</gene>
<feature type="chain" id="PRO_5003308649" evidence="6">
    <location>
        <begin position="22"/>
        <end position="702"/>
    </location>
</feature>
<dbReference type="Proteomes" id="UP000018439">
    <property type="component" value="Chromosome"/>
</dbReference>
<evidence type="ECO:0000256" key="5">
    <source>
        <dbReference type="SAM" id="MobiDB-lite"/>
    </source>
</evidence>
<proteinExistence type="predicted"/>
<evidence type="ECO:0000256" key="4">
    <source>
        <dbReference type="ARBA" id="ARBA00023239"/>
    </source>
</evidence>
<dbReference type="EMBL" id="CM001167">
    <property type="protein sequence ID" value="EGJ72167.1"/>
    <property type="molecule type" value="Genomic_DNA"/>
</dbReference>
<name>F3ZSL5_9BACE</name>
<evidence type="ECO:0000259" key="8">
    <source>
        <dbReference type="Pfam" id="PF16889"/>
    </source>
</evidence>
<dbReference type="OrthoDB" id="7335480at2"/>
<keyword evidence="10" id="KW-1185">Reference proteome</keyword>
<dbReference type="GO" id="GO:0016829">
    <property type="term" value="F:lyase activity"/>
    <property type="evidence" value="ECO:0007669"/>
    <property type="project" value="UniProtKB-KW"/>
</dbReference>
<feature type="domain" description="Heparinase II/III-like C-terminal" evidence="7">
    <location>
        <begin position="434"/>
        <end position="656"/>
    </location>
</feature>
<feature type="signal peptide" evidence="6">
    <location>
        <begin position="1"/>
        <end position="21"/>
    </location>
</feature>
<dbReference type="STRING" id="679937.Bcop_1992"/>
<dbReference type="Pfam" id="PF07940">
    <property type="entry name" value="Hepar_II_III_C"/>
    <property type="match status" value="1"/>
</dbReference>
<accession>F3ZSL5</accession>
<evidence type="ECO:0000259" key="7">
    <source>
        <dbReference type="Pfam" id="PF07940"/>
    </source>
</evidence>
<dbReference type="HOGENOM" id="CLU_013047_1_0_10"/>
<dbReference type="SUPFAM" id="SSF48230">
    <property type="entry name" value="Chondroitin AC/alginate lyase"/>
    <property type="match status" value="1"/>
</dbReference>
<dbReference type="PANTHER" id="PTHR39210">
    <property type="entry name" value="HEPARIN-SULFATE LYASE"/>
    <property type="match status" value="1"/>
</dbReference>
<dbReference type="GO" id="GO:0042597">
    <property type="term" value="C:periplasmic space"/>
    <property type="evidence" value="ECO:0007669"/>
    <property type="project" value="UniProtKB-SubCell"/>
</dbReference>